<evidence type="ECO:0000313" key="1">
    <source>
        <dbReference type="EMBL" id="MCA9759222.1"/>
    </source>
</evidence>
<name>A0A956NIC0_UNCEI</name>
<gene>
    <name evidence="1" type="ORF">KDA27_25735</name>
</gene>
<proteinExistence type="predicted"/>
<evidence type="ECO:0000313" key="2">
    <source>
        <dbReference type="Proteomes" id="UP000739538"/>
    </source>
</evidence>
<accession>A0A956NIC0</accession>
<organism evidence="1 2">
    <name type="scientific">Eiseniibacteriota bacterium</name>
    <dbReference type="NCBI Taxonomy" id="2212470"/>
    <lineage>
        <taxon>Bacteria</taxon>
        <taxon>Candidatus Eiseniibacteriota</taxon>
    </lineage>
</organism>
<comment type="caution">
    <text evidence="1">The sequence shown here is derived from an EMBL/GenBank/DDBJ whole genome shotgun (WGS) entry which is preliminary data.</text>
</comment>
<dbReference type="InterPro" id="IPR038763">
    <property type="entry name" value="DHH_sf"/>
</dbReference>
<dbReference type="AlphaFoldDB" id="A0A956NIC0"/>
<sequence length="70" mass="7688">MQLESSFHKLAERIRDAGSVLLTTHAGPDGDGLGSVVALSRALTREGKRSRILLPDRPADRYAFLDPEQQ</sequence>
<dbReference type="Gene3D" id="3.90.1640.10">
    <property type="entry name" value="inorganic pyrophosphatase (n-terminal core)"/>
    <property type="match status" value="1"/>
</dbReference>
<feature type="non-terminal residue" evidence="1">
    <location>
        <position position="70"/>
    </location>
</feature>
<dbReference type="SUPFAM" id="SSF64182">
    <property type="entry name" value="DHH phosphoesterases"/>
    <property type="match status" value="1"/>
</dbReference>
<dbReference type="EMBL" id="JAGQHS010000289">
    <property type="protein sequence ID" value="MCA9759222.1"/>
    <property type="molecule type" value="Genomic_DNA"/>
</dbReference>
<reference evidence="1" key="2">
    <citation type="journal article" date="2021" name="Microbiome">
        <title>Successional dynamics and alternative stable states in a saline activated sludge microbial community over 9 years.</title>
        <authorList>
            <person name="Wang Y."/>
            <person name="Ye J."/>
            <person name="Ju F."/>
            <person name="Liu L."/>
            <person name="Boyd J.A."/>
            <person name="Deng Y."/>
            <person name="Parks D.H."/>
            <person name="Jiang X."/>
            <person name="Yin X."/>
            <person name="Woodcroft B.J."/>
            <person name="Tyson G.W."/>
            <person name="Hugenholtz P."/>
            <person name="Polz M.F."/>
            <person name="Zhang T."/>
        </authorList>
    </citation>
    <scope>NUCLEOTIDE SEQUENCE</scope>
    <source>
        <strain evidence="1">HKST-UBA02</strain>
    </source>
</reference>
<protein>
    <submittedName>
        <fullName evidence="1">Uncharacterized protein</fullName>
    </submittedName>
</protein>
<reference evidence="1" key="1">
    <citation type="submission" date="2020-04" db="EMBL/GenBank/DDBJ databases">
        <authorList>
            <person name="Zhang T."/>
        </authorList>
    </citation>
    <scope>NUCLEOTIDE SEQUENCE</scope>
    <source>
        <strain evidence="1">HKST-UBA02</strain>
    </source>
</reference>
<dbReference type="Proteomes" id="UP000739538">
    <property type="component" value="Unassembled WGS sequence"/>
</dbReference>